<dbReference type="Proteomes" id="UP000184275">
    <property type="component" value="Unassembled WGS sequence"/>
</dbReference>
<evidence type="ECO:0000313" key="7">
    <source>
        <dbReference type="Proteomes" id="UP000184275"/>
    </source>
</evidence>
<gene>
    <name evidence="6" type="ORF">SAMN05720469_15015</name>
</gene>
<evidence type="ECO:0000256" key="4">
    <source>
        <dbReference type="SAM" id="MobiDB-lite"/>
    </source>
</evidence>
<feature type="region of interest" description="Disordered" evidence="4">
    <location>
        <begin position="258"/>
        <end position="316"/>
    </location>
</feature>
<dbReference type="AlphaFoldDB" id="A0A1M6YZ17"/>
<dbReference type="SUPFAM" id="SSF48452">
    <property type="entry name" value="TPR-like"/>
    <property type="match status" value="1"/>
</dbReference>
<proteinExistence type="predicted"/>
<dbReference type="EMBL" id="FRAW01000050">
    <property type="protein sequence ID" value="SHL23531.1"/>
    <property type="molecule type" value="Genomic_DNA"/>
</dbReference>
<keyword evidence="7" id="KW-1185">Reference proteome</keyword>
<dbReference type="SMART" id="SM00028">
    <property type="entry name" value="TPR"/>
    <property type="match status" value="4"/>
</dbReference>
<dbReference type="InterPro" id="IPR051012">
    <property type="entry name" value="CellSynth/LPSAsmb/PSIAsmb"/>
</dbReference>
<accession>A0A1M6YZ17</accession>
<feature type="repeat" description="TPR" evidence="3">
    <location>
        <begin position="64"/>
        <end position="97"/>
    </location>
</feature>
<dbReference type="InterPro" id="IPR011990">
    <property type="entry name" value="TPR-like_helical_dom_sf"/>
</dbReference>
<evidence type="ECO:0000256" key="5">
    <source>
        <dbReference type="SAM" id="SignalP"/>
    </source>
</evidence>
<dbReference type="PROSITE" id="PS50005">
    <property type="entry name" value="TPR"/>
    <property type="match status" value="3"/>
</dbReference>
<feature type="compositionally biased region" description="Basic and acidic residues" evidence="4">
    <location>
        <begin position="268"/>
        <end position="302"/>
    </location>
</feature>
<evidence type="ECO:0000256" key="1">
    <source>
        <dbReference type="ARBA" id="ARBA00022737"/>
    </source>
</evidence>
<keyword evidence="5" id="KW-0732">Signal</keyword>
<dbReference type="InterPro" id="IPR019734">
    <property type="entry name" value="TPR_rpt"/>
</dbReference>
<evidence type="ECO:0000256" key="2">
    <source>
        <dbReference type="ARBA" id="ARBA00022803"/>
    </source>
</evidence>
<feature type="repeat" description="TPR" evidence="3">
    <location>
        <begin position="30"/>
        <end position="63"/>
    </location>
</feature>
<keyword evidence="2 3" id="KW-0802">TPR repeat</keyword>
<organism evidence="6 7">
    <name type="scientific">Fibrobacter intestinalis</name>
    <dbReference type="NCBI Taxonomy" id="28122"/>
    <lineage>
        <taxon>Bacteria</taxon>
        <taxon>Pseudomonadati</taxon>
        <taxon>Fibrobacterota</taxon>
        <taxon>Fibrobacteria</taxon>
        <taxon>Fibrobacterales</taxon>
        <taxon>Fibrobacteraceae</taxon>
        <taxon>Fibrobacter</taxon>
    </lineage>
</organism>
<dbReference type="PANTHER" id="PTHR45586">
    <property type="entry name" value="TPR REPEAT-CONTAINING PROTEIN PA4667"/>
    <property type="match status" value="1"/>
</dbReference>
<evidence type="ECO:0000313" key="6">
    <source>
        <dbReference type="EMBL" id="SHL23531.1"/>
    </source>
</evidence>
<protein>
    <submittedName>
        <fullName evidence="6">Tetratricopeptide repeat-containing protein</fullName>
    </submittedName>
</protein>
<sequence length="409" mass="46168">MRIFLFCMDMKKIFVLLAFFCMAPLSWAAQDSRFEQGARFESAGQYEKALGEYRAILAGDPHNAQAFWAAGNVRFKMKDYKGAIANFQLAYKYAPKMAEAYEGSAKAYEKLGDKGKAEAERKKNPNYKGKESPSVKENAKAGTDILAKTKAAFEAKDYKAACAAAREVLTQEPGNSGAYYYAGAGRYELGEFDKAEYNLKRSFGYAELGFNAHYYLALIYKKQGKKDLEKAELQAYIGLSKNESAIVRAKSRLAEISGDVSESATQVPEEKTETSKIESAKSEELRTPSAELPEKTPVDSVKKKVPSPEPKKVSENPMERANEAYRQGDYAAALSLYQALQKKYRDENMRAYLLFQIGNVYRIRRDFRSAVSKYRELVELYPNGEWAVEAQRAWEDAVWQEKNAELLPR</sequence>
<dbReference type="PANTHER" id="PTHR45586:SF1">
    <property type="entry name" value="LIPOPOLYSACCHARIDE ASSEMBLY PROTEIN B"/>
    <property type="match status" value="1"/>
</dbReference>
<dbReference type="Pfam" id="PF13432">
    <property type="entry name" value="TPR_16"/>
    <property type="match status" value="2"/>
</dbReference>
<feature type="signal peptide" evidence="5">
    <location>
        <begin position="1"/>
        <end position="28"/>
    </location>
</feature>
<reference evidence="7" key="1">
    <citation type="submission" date="2016-11" db="EMBL/GenBank/DDBJ databases">
        <authorList>
            <person name="Varghese N."/>
            <person name="Submissions S."/>
        </authorList>
    </citation>
    <scope>NUCLEOTIDE SEQUENCE [LARGE SCALE GENOMIC DNA]</scope>
    <source>
        <strain evidence="7">UWOS</strain>
    </source>
</reference>
<dbReference type="Gene3D" id="1.25.40.10">
    <property type="entry name" value="Tetratricopeptide repeat domain"/>
    <property type="match status" value="3"/>
</dbReference>
<feature type="repeat" description="TPR" evidence="3">
    <location>
        <begin position="351"/>
        <end position="384"/>
    </location>
</feature>
<keyword evidence="1" id="KW-0677">Repeat</keyword>
<feature type="region of interest" description="Disordered" evidence="4">
    <location>
        <begin position="114"/>
        <end position="135"/>
    </location>
</feature>
<feature type="chain" id="PRO_5013382601" evidence="5">
    <location>
        <begin position="29"/>
        <end position="409"/>
    </location>
</feature>
<name>A0A1M6YZ17_9BACT</name>
<evidence type="ECO:0000256" key="3">
    <source>
        <dbReference type="PROSITE-ProRule" id="PRU00339"/>
    </source>
</evidence>